<evidence type="ECO:0000313" key="1">
    <source>
        <dbReference type="EMBL" id="OHX44259.1"/>
    </source>
</evidence>
<keyword evidence="2" id="KW-1185">Reference proteome</keyword>
<accession>A0ABX3CLW2</accession>
<evidence type="ECO:0000313" key="2">
    <source>
        <dbReference type="Proteomes" id="UP000180194"/>
    </source>
</evidence>
<dbReference type="EMBL" id="MBRJ01000044">
    <property type="protein sequence ID" value="OHX44259.1"/>
    <property type="molecule type" value="Genomic_DNA"/>
</dbReference>
<protein>
    <submittedName>
        <fullName evidence="1">Uncharacterized protein</fullName>
    </submittedName>
</protein>
<organism evidence="1 2">
    <name type="scientific">Cytobacillus oceanisediminis</name>
    <dbReference type="NCBI Taxonomy" id="665099"/>
    <lineage>
        <taxon>Bacteria</taxon>
        <taxon>Bacillati</taxon>
        <taxon>Bacillota</taxon>
        <taxon>Bacilli</taxon>
        <taxon>Bacillales</taxon>
        <taxon>Bacillaceae</taxon>
        <taxon>Cytobacillus</taxon>
    </lineage>
</organism>
<gene>
    <name evidence="1" type="ORF">BBV17_26195</name>
</gene>
<reference evidence="1 2" key="1">
    <citation type="submission" date="2016-07" db="EMBL/GenBank/DDBJ databases">
        <title>Bacillus oceanisediminis whole genome.</title>
        <authorList>
            <person name="Pal Y."/>
            <person name="Verma A."/>
            <person name="Mual P."/>
            <person name="Srinivasan K."/>
        </authorList>
    </citation>
    <scope>NUCLEOTIDE SEQUENCE [LARGE SCALE GENOMIC DNA]</scope>
    <source>
        <strain evidence="1 2">Bhandara28</strain>
    </source>
</reference>
<dbReference type="Proteomes" id="UP000180194">
    <property type="component" value="Unassembled WGS sequence"/>
</dbReference>
<proteinExistence type="predicted"/>
<comment type="caution">
    <text evidence="1">The sequence shown here is derived from an EMBL/GenBank/DDBJ whole genome shotgun (WGS) entry which is preliminary data.</text>
</comment>
<sequence length="79" mass="9365">MSLLNMCLDIYFHSLLWKRGFYFVIMPVNLIKRFSRVPQQLLAWSERKLIAIKAMPRKDKSLGDTVHQISSGLFSFFRE</sequence>
<name>A0ABX3CLW2_9BACI</name>